<feature type="binding site" evidence="17">
    <location>
        <position position="262"/>
    </location>
    <ligand>
        <name>Mg(2+)</name>
        <dbReference type="ChEBI" id="CHEBI:18420"/>
        <label>1</label>
    </ligand>
</feature>
<keyword evidence="13" id="KW-0496">Mitochondrion</keyword>
<evidence type="ECO:0000259" key="18">
    <source>
        <dbReference type="PROSITE" id="PS51850"/>
    </source>
</evidence>
<dbReference type="SUPFAM" id="SSF51735">
    <property type="entry name" value="NAD(P)-binding Rossmann-fold domains"/>
    <property type="match status" value="1"/>
</dbReference>
<dbReference type="InterPro" id="IPR013328">
    <property type="entry name" value="6PGD_dom2"/>
</dbReference>
<dbReference type="FunFam" id="1.10.1040.10:FF:000003">
    <property type="entry name" value="Ketol-acid reductoisomerase, mitochondrial"/>
    <property type="match status" value="1"/>
</dbReference>
<feature type="binding site" evidence="17">
    <location>
        <position position="258"/>
    </location>
    <ligand>
        <name>Mg(2+)</name>
        <dbReference type="ChEBI" id="CHEBI:18420"/>
        <label>2</label>
    </ligand>
</feature>
<dbReference type="FunFam" id="1.10.1040.10:FF:000005">
    <property type="entry name" value="Ketol-acid reductoisomerase, mitochondrial"/>
    <property type="match status" value="1"/>
</dbReference>
<feature type="binding site" evidence="17">
    <location>
        <position position="294"/>
    </location>
    <ligand>
        <name>Mg(2+)</name>
        <dbReference type="ChEBI" id="CHEBI:18420"/>
        <label>2</label>
    </ligand>
</feature>
<evidence type="ECO:0000256" key="7">
    <source>
        <dbReference type="ARBA" id="ARBA00022605"/>
    </source>
</evidence>
<keyword evidence="9 17" id="KW-0460">Magnesium</keyword>
<dbReference type="EC" id="1.1.1.86" evidence="6"/>
<evidence type="ECO:0000256" key="9">
    <source>
        <dbReference type="ARBA" id="ARBA00022842"/>
    </source>
</evidence>
<evidence type="ECO:0000256" key="3">
    <source>
        <dbReference type="ARBA" id="ARBA00004864"/>
    </source>
</evidence>
<evidence type="ECO:0000256" key="10">
    <source>
        <dbReference type="ARBA" id="ARBA00022857"/>
    </source>
</evidence>
<dbReference type="Pfam" id="PF01450">
    <property type="entry name" value="KARI_C"/>
    <property type="match status" value="1"/>
</dbReference>
<feature type="domain" description="KARI N-terminal Rossmann" evidence="18">
    <location>
        <begin position="62"/>
        <end position="249"/>
    </location>
</feature>
<dbReference type="SUPFAM" id="SSF48179">
    <property type="entry name" value="6-phosphogluconate dehydrogenase C-terminal domain-like"/>
    <property type="match status" value="1"/>
</dbReference>
<gene>
    <name evidence="20" type="ORF">BCR43DRAFT_496805</name>
</gene>
<dbReference type="Gene3D" id="3.40.50.720">
    <property type="entry name" value="NAD(P)-binding Rossmann-like Domain"/>
    <property type="match status" value="1"/>
</dbReference>
<comment type="similarity">
    <text evidence="5 17">Belongs to the ketol-acid reductoisomerase family.</text>
</comment>
<protein>
    <recommendedName>
        <fullName evidence="6">ketol-acid reductoisomerase (NADP(+))</fullName>
        <ecNumber evidence="6">1.1.1.86</ecNumber>
    </recommendedName>
    <alternativeName>
        <fullName evidence="16">Acetohydroxy-acid reductoisomerase</fullName>
    </alternativeName>
    <alternativeName>
        <fullName evidence="15">Alpha-keto-beta-hydroxylacyl reductoisomerase</fullName>
    </alternativeName>
</protein>
<keyword evidence="12 17" id="KW-0560">Oxidoreductase</keyword>
<dbReference type="EMBL" id="MCGN01000009">
    <property type="protein sequence ID" value="ORY93368.1"/>
    <property type="molecule type" value="Genomic_DNA"/>
</dbReference>
<dbReference type="InterPro" id="IPR013023">
    <property type="entry name" value="KARI"/>
</dbReference>
<evidence type="ECO:0000256" key="17">
    <source>
        <dbReference type="PROSITE-ProRule" id="PRU01198"/>
    </source>
</evidence>
<organism evidence="20 21">
    <name type="scientific">Syncephalastrum racemosum</name>
    <name type="common">Filamentous fungus</name>
    <dbReference type="NCBI Taxonomy" id="13706"/>
    <lineage>
        <taxon>Eukaryota</taxon>
        <taxon>Fungi</taxon>
        <taxon>Fungi incertae sedis</taxon>
        <taxon>Mucoromycota</taxon>
        <taxon>Mucoromycotina</taxon>
        <taxon>Mucoromycetes</taxon>
        <taxon>Mucorales</taxon>
        <taxon>Syncephalastraceae</taxon>
        <taxon>Syncephalastrum</taxon>
    </lineage>
</organism>
<comment type="cofactor">
    <cofactor evidence="1">
        <name>Mg(2+)</name>
        <dbReference type="ChEBI" id="CHEBI:18420"/>
    </cofactor>
</comment>
<dbReference type="GO" id="GO:0009099">
    <property type="term" value="P:L-valine biosynthetic process"/>
    <property type="evidence" value="ECO:0007669"/>
    <property type="project" value="UniProtKB-UniRule"/>
</dbReference>
<comment type="pathway">
    <text evidence="3">Amino-acid biosynthesis; L-valine biosynthesis; L-valine from pyruvate: step 2/4.</text>
</comment>
<evidence type="ECO:0000256" key="6">
    <source>
        <dbReference type="ARBA" id="ARBA00013102"/>
    </source>
</evidence>
<feature type="domain" description="KARI C-terminal knotted" evidence="19">
    <location>
        <begin position="250"/>
        <end position="397"/>
    </location>
</feature>
<comment type="caution">
    <text evidence="20">The sequence shown here is derived from an EMBL/GenBank/DDBJ whole genome shotgun (WGS) entry which is preliminary data.</text>
</comment>
<evidence type="ECO:0000313" key="21">
    <source>
        <dbReference type="Proteomes" id="UP000242180"/>
    </source>
</evidence>
<dbReference type="UniPathway" id="UPA00049">
    <property type="reaction ID" value="UER00060"/>
</dbReference>
<keyword evidence="21" id="KW-1185">Reference proteome</keyword>
<evidence type="ECO:0000256" key="16">
    <source>
        <dbReference type="ARBA" id="ARBA00030593"/>
    </source>
</evidence>
<evidence type="ECO:0000256" key="12">
    <source>
        <dbReference type="ARBA" id="ARBA00023002"/>
    </source>
</evidence>
<evidence type="ECO:0000313" key="20">
    <source>
        <dbReference type="EMBL" id="ORY93368.1"/>
    </source>
</evidence>
<dbReference type="Pfam" id="PF07991">
    <property type="entry name" value="KARI_N"/>
    <property type="match status" value="1"/>
</dbReference>
<dbReference type="GO" id="GO:0009097">
    <property type="term" value="P:isoleucine biosynthetic process"/>
    <property type="evidence" value="ECO:0007669"/>
    <property type="project" value="UniProtKB-UniRule"/>
</dbReference>
<keyword evidence="7 17" id="KW-0028">Amino-acid biosynthesis</keyword>
<dbReference type="GO" id="GO:0004455">
    <property type="term" value="F:ketol-acid reductoisomerase activity"/>
    <property type="evidence" value="ECO:0007669"/>
    <property type="project" value="UniProtKB-UniRule"/>
</dbReference>
<dbReference type="GO" id="GO:0016853">
    <property type="term" value="F:isomerase activity"/>
    <property type="evidence" value="ECO:0007669"/>
    <property type="project" value="UniProtKB-KW"/>
</dbReference>
<dbReference type="InterPro" id="IPR036291">
    <property type="entry name" value="NAD(P)-bd_dom_sf"/>
</dbReference>
<comment type="pathway">
    <text evidence="4">Amino-acid biosynthesis; L-isoleucine biosynthesis; L-isoleucine from 2-oxobutanoate: step 2/4.</text>
</comment>
<dbReference type="PROSITE" id="PS51851">
    <property type="entry name" value="KARI_C"/>
    <property type="match status" value="1"/>
</dbReference>
<feature type="binding site" evidence="17">
    <location>
        <position position="320"/>
    </location>
    <ligand>
        <name>substrate</name>
    </ligand>
</feature>
<evidence type="ECO:0000256" key="13">
    <source>
        <dbReference type="ARBA" id="ARBA00023128"/>
    </source>
</evidence>
<evidence type="ECO:0000256" key="14">
    <source>
        <dbReference type="ARBA" id="ARBA00023304"/>
    </source>
</evidence>
<dbReference type="OrthoDB" id="10255643at2759"/>
<sequence length="401" mass="44527">MASRVFASALRAASRRAIAVRPAVAAAAVSRPLAMSAMQTAVKAVPTQVRGYKTLNFGGTEETVYERADVPREKLLETFKDDTIAVLGYGPQGRGQALNLRDNGVNVIIGQREGKTYQQAIEEGWVPGKNLFPVLDAVEKGTVVMNLLSDAYQKDIWPQMKPLMTPGKTLYFSHGFSIVYHDQTNIKAPEGVDVVLVAPKGSGFTVRRLFQEGRGINSSFAVYQDASGNARDRTIALGIGIGSGYMYETTFEKEVYSDLFGERGVLMGAIQGLFQAQYEVLRANGHSPSEAFNETVEEATQSLYPLIGERGMDWMYSNCSTTAQRGALDWWRPFHDASKPVFEQLYESVRNGSETARSLDRNSQPDYREKLEEELKEIRESEIWRAGKTVRQLRPENAGQN</sequence>
<dbReference type="PANTHER" id="PTHR21371:SF1">
    <property type="entry name" value="KETOL-ACID REDUCTOISOMERASE, MITOCHONDRIAL"/>
    <property type="match status" value="1"/>
</dbReference>
<dbReference type="FunCoup" id="A0A1X2H4W8">
    <property type="interactions" value="418"/>
</dbReference>
<dbReference type="GO" id="GO:0003690">
    <property type="term" value="F:double-stranded DNA binding"/>
    <property type="evidence" value="ECO:0007669"/>
    <property type="project" value="EnsemblFungi"/>
</dbReference>
<feature type="binding site" evidence="17">
    <location>
        <position position="298"/>
    </location>
    <ligand>
        <name>Mg(2+)</name>
        <dbReference type="ChEBI" id="CHEBI:18420"/>
        <label>2</label>
    </ligand>
</feature>
<name>A0A1X2H4W8_SYNRA</name>
<keyword evidence="8 17" id="KW-0479">Metal-binding</keyword>
<dbReference type="STRING" id="13706.A0A1X2H4W8"/>
<keyword evidence="10" id="KW-0521">NADP</keyword>
<evidence type="ECO:0000256" key="4">
    <source>
        <dbReference type="ARBA" id="ARBA00004885"/>
    </source>
</evidence>
<proteinExistence type="inferred from homology"/>
<dbReference type="Gene3D" id="1.10.1040.10">
    <property type="entry name" value="N-(1-d-carboxylethyl)-l-norvaline Dehydrogenase, domain 2"/>
    <property type="match status" value="3"/>
</dbReference>
<dbReference type="UniPathway" id="UPA00047">
    <property type="reaction ID" value="UER00056"/>
</dbReference>
<evidence type="ECO:0000256" key="5">
    <source>
        <dbReference type="ARBA" id="ARBA00010318"/>
    </source>
</evidence>
<dbReference type="FunFam" id="3.40.50.720:FF:000167">
    <property type="entry name" value="Ketol-acid reductoisomerase, mitochondrial"/>
    <property type="match status" value="1"/>
</dbReference>
<dbReference type="InterPro" id="IPR013116">
    <property type="entry name" value="KARI_N"/>
</dbReference>
<dbReference type="InterPro" id="IPR008927">
    <property type="entry name" value="6-PGluconate_DH-like_C_sf"/>
</dbReference>
<evidence type="ECO:0000256" key="15">
    <source>
        <dbReference type="ARBA" id="ARBA00030209"/>
    </source>
</evidence>
<evidence type="ECO:0000256" key="11">
    <source>
        <dbReference type="ARBA" id="ARBA00022946"/>
    </source>
</evidence>
<keyword evidence="14 17" id="KW-0100">Branched-chain amino acid biosynthesis</keyword>
<accession>A0A1X2H4W8</accession>
<dbReference type="PANTHER" id="PTHR21371">
    <property type="entry name" value="KETOL-ACID REDUCTOISOMERASE, MITOCHONDRIAL"/>
    <property type="match status" value="1"/>
</dbReference>
<evidence type="ECO:0000256" key="1">
    <source>
        <dbReference type="ARBA" id="ARBA00001946"/>
    </source>
</evidence>
<dbReference type="InterPro" id="IPR000506">
    <property type="entry name" value="KARI_C"/>
</dbReference>
<comment type="subcellular location">
    <subcellularLocation>
        <location evidence="2">Mitochondrion</location>
    </subcellularLocation>
</comment>
<dbReference type="AlphaFoldDB" id="A0A1X2H4W8"/>
<dbReference type="OMA" id="RAMFSWL"/>
<keyword evidence="20" id="KW-0413">Isomerase</keyword>
<evidence type="ECO:0000259" key="19">
    <source>
        <dbReference type="PROSITE" id="PS51851"/>
    </source>
</evidence>
<dbReference type="PROSITE" id="PS51850">
    <property type="entry name" value="KARI_N"/>
    <property type="match status" value="1"/>
</dbReference>
<dbReference type="InParanoid" id="A0A1X2H4W8"/>
<feature type="binding site" evidence="17">
    <location>
        <position position="258"/>
    </location>
    <ligand>
        <name>Mg(2+)</name>
        <dbReference type="ChEBI" id="CHEBI:18420"/>
        <label>1</label>
    </ligand>
</feature>
<dbReference type="Proteomes" id="UP000242180">
    <property type="component" value="Unassembled WGS sequence"/>
</dbReference>
<evidence type="ECO:0000256" key="2">
    <source>
        <dbReference type="ARBA" id="ARBA00004173"/>
    </source>
</evidence>
<keyword evidence="11" id="KW-0809">Transit peptide</keyword>
<evidence type="ECO:0000256" key="8">
    <source>
        <dbReference type="ARBA" id="ARBA00022723"/>
    </source>
</evidence>
<dbReference type="GO" id="GO:0042645">
    <property type="term" value="C:mitochondrial nucleoid"/>
    <property type="evidence" value="ECO:0007669"/>
    <property type="project" value="EnsemblFungi"/>
</dbReference>
<dbReference type="NCBIfam" id="TIGR00465">
    <property type="entry name" value="ilvC"/>
    <property type="match status" value="1"/>
</dbReference>
<reference evidence="20 21" key="1">
    <citation type="submission" date="2016-07" db="EMBL/GenBank/DDBJ databases">
        <title>Pervasive Adenine N6-methylation of Active Genes in Fungi.</title>
        <authorList>
            <consortium name="DOE Joint Genome Institute"/>
            <person name="Mondo S.J."/>
            <person name="Dannebaum R.O."/>
            <person name="Kuo R.C."/>
            <person name="Labutti K."/>
            <person name="Haridas S."/>
            <person name="Kuo A."/>
            <person name="Salamov A."/>
            <person name="Ahrendt S.R."/>
            <person name="Lipzen A."/>
            <person name="Sullivan W."/>
            <person name="Andreopoulos W.B."/>
            <person name="Clum A."/>
            <person name="Lindquist E."/>
            <person name="Daum C."/>
            <person name="Ramamoorthy G.K."/>
            <person name="Gryganskyi A."/>
            <person name="Culley D."/>
            <person name="Magnuson J.K."/>
            <person name="James T.Y."/>
            <person name="O'Malley M.A."/>
            <person name="Stajich J.E."/>
            <person name="Spatafora J.W."/>
            <person name="Visel A."/>
            <person name="Grigoriev I.V."/>
        </authorList>
    </citation>
    <scope>NUCLEOTIDE SEQUENCE [LARGE SCALE GENOMIC DNA]</scope>
    <source>
        <strain evidence="20 21">NRRL 2496</strain>
    </source>
</reference>
<dbReference type="GO" id="GO:0046872">
    <property type="term" value="F:metal ion binding"/>
    <property type="evidence" value="ECO:0007669"/>
    <property type="project" value="UniProtKB-UniRule"/>
</dbReference>